<evidence type="ECO:0000313" key="2">
    <source>
        <dbReference type="EMBL" id="EHQ90648.1"/>
    </source>
</evidence>
<reference evidence="2 3" key="1">
    <citation type="submission" date="2011-11" db="EMBL/GenBank/DDBJ databases">
        <title>The Noncontiguous Finished genome of Desulfosporosinus youngiae DSM 17734.</title>
        <authorList>
            <consortium name="US DOE Joint Genome Institute (JGI-PGF)"/>
            <person name="Lucas S."/>
            <person name="Han J."/>
            <person name="Lapidus A."/>
            <person name="Cheng J.-F."/>
            <person name="Goodwin L."/>
            <person name="Pitluck S."/>
            <person name="Peters L."/>
            <person name="Ovchinnikova G."/>
            <person name="Lu M."/>
            <person name="Land M.L."/>
            <person name="Hauser L."/>
            <person name="Pester M."/>
            <person name="Spring S."/>
            <person name="Ollivier B."/>
            <person name="Rattei T."/>
            <person name="Klenk H.-P."/>
            <person name="Wagner M."/>
            <person name="Loy A."/>
            <person name="Woyke T.J."/>
        </authorList>
    </citation>
    <scope>NUCLEOTIDE SEQUENCE [LARGE SCALE GENOMIC DNA]</scope>
    <source>
        <strain evidence="2 3">DSM 17734</strain>
    </source>
</reference>
<dbReference type="OrthoDB" id="1797205at2"/>
<keyword evidence="1" id="KW-0812">Transmembrane</keyword>
<sequence>MTITFTKFAGFCFILLSVLRLTPFINATGKWLLYVSLAAFFLILSDLIEFYIEGIAVKREVKLNKTLNHLPSVLLAGSLIAVIVLPYLKINIPVKQVNALSDAITLVSLGIAIALIGFKTERTKKSSFDKTNSIRDEIREYINSIEGKRVIDERISELSSQDTQSIGVQRKDSK</sequence>
<feature type="transmembrane region" description="Helical" evidence="1">
    <location>
        <begin position="31"/>
        <end position="52"/>
    </location>
</feature>
<evidence type="ECO:0000256" key="1">
    <source>
        <dbReference type="SAM" id="Phobius"/>
    </source>
</evidence>
<feature type="transmembrane region" description="Helical" evidence="1">
    <location>
        <begin position="73"/>
        <end position="92"/>
    </location>
</feature>
<keyword evidence="1" id="KW-1133">Transmembrane helix</keyword>
<evidence type="ECO:0000313" key="3">
    <source>
        <dbReference type="Proteomes" id="UP000005104"/>
    </source>
</evidence>
<dbReference type="AlphaFoldDB" id="H5XW55"/>
<dbReference type="EMBL" id="CM001441">
    <property type="protein sequence ID" value="EHQ90648.1"/>
    <property type="molecule type" value="Genomic_DNA"/>
</dbReference>
<feature type="transmembrane region" description="Helical" evidence="1">
    <location>
        <begin position="98"/>
        <end position="118"/>
    </location>
</feature>
<dbReference type="RefSeq" id="WP_007785151.1">
    <property type="nucleotide sequence ID" value="NZ_CM001441.1"/>
</dbReference>
<keyword evidence="1" id="KW-0472">Membrane</keyword>
<organism evidence="2 3">
    <name type="scientific">Desulfosporosinus youngiae DSM 17734</name>
    <dbReference type="NCBI Taxonomy" id="768710"/>
    <lineage>
        <taxon>Bacteria</taxon>
        <taxon>Bacillati</taxon>
        <taxon>Bacillota</taxon>
        <taxon>Clostridia</taxon>
        <taxon>Eubacteriales</taxon>
        <taxon>Desulfitobacteriaceae</taxon>
        <taxon>Desulfosporosinus</taxon>
    </lineage>
</organism>
<name>H5XW55_9FIRM</name>
<protein>
    <submittedName>
        <fullName evidence="2">Uncharacterized protein</fullName>
    </submittedName>
</protein>
<accession>H5XW55</accession>
<dbReference type="HOGENOM" id="CLU_1537644_0_0_9"/>
<dbReference type="Proteomes" id="UP000005104">
    <property type="component" value="Chromosome"/>
</dbReference>
<keyword evidence="3" id="KW-1185">Reference proteome</keyword>
<gene>
    <name evidence="2" type="ORF">DesyoDRAFT_3650</name>
</gene>
<proteinExistence type="predicted"/>